<dbReference type="HOGENOM" id="CLU_715958_0_0_1"/>
<sequence length="386" mass="42857">MQTGSKEHVEASRMSVSPRTRADRSTYERCLGVVTGSRGVEKDMRFSTLIASALLALVPTTLVAAQAHDTPELNIVTTFPNNPGSIVKNGQANTVVFSIIDAPKEKDADHRLLNLVSITGAFLNPNKVDGQRGRVLRNMTTTSFKSPRALRTIFGRPPHIPFDFVPEFKPQELEVEFSLLVNDEQTSKKHRIHAYRGKVQVVEPPKNWFDLQLISVYIIAIAAIVGVVYFVYTSYVIAEEKNAAGPKKFEKPAPVQQSGVQDEWIVSISHLTSCCRKSTDPVRLHFCIDFRYSLDNTCDRERARAQLPVLSAAETTSLRLPRSEARAASKLPEVLDRTNSLARRSAQLGFDTSRLICKRSSGHGKMGHELTTHRSPAEHALSPICT</sequence>
<keyword evidence="4" id="KW-1185">Reference proteome</keyword>
<evidence type="ECO:0000256" key="1">
    <source>
        <dbReference type="SAM" id="MobiDB-lite"/>
    </source>
</evidence>
<evidence type="ECO:0000313" key="3">
    <source>
        <dbReference type="EMBL" id="GAC93569.1"/>
    </source>
</evidence>
<dbReference type="PANTHER" id="PTHR12924:SF0">
    <property type="entry name" value="TRANSLOCON-ASSOCIATED PROTEIN SUBUNIT ALPHA"/>
    <property type="match status" value="1"/>
</dbReference>
<feature type="compositionally biased region" description="Basic and acidic residues" evidence="1">
    <location>
        <begin position="1"/>
        <end position="11"/>
    </location>
</feature>
<evidence type="ECO:0000256" key="2">
    <source>
        <dbReference type="SAM" id="Phobius"/>
    </source>
</evidence>
<protein>
    <recommendedName>
        <fullName evidence="5">Translocon-associated protein subunit alpha</fullName>
    </recommendedName>
</protein>
<feature type="compositionally biased region" description="Basic and acidic residues" evidence="1">
    <location>
        <begin position="366"/>
        <end position="377"/>
    </location>
</feature>
<feature type="region of interest" description="Disordered" evidence="1">
    <location>
        <begin position="1"/>
        <end position="22"/>
    </location>
</feature>
<dbReference type="Proteomes" id="UP000014071">
    <property type="component" value="Unassembled WGS sequence"/>
</dbReference>
<keyword evidence="2" id="KW-1133">Transmembrane helix</keyword>
<feature type="region of interest" description="Disordered" evidence="1">
    <location>
        <begin position="363"/>
        <end position="386"/>
    </location>
</feature>
<evidence type="ECO:0000313" key="4">
    <source>
        <dbReference type="Proteomes" id="UP000014071"/>
    </source>
</evidence>
<dbReference type="OrthoDB" id="1926781at2759"/>
<dbReference type="GO" id="GO:0005783">
    <property type="term" value="C:endoplasmic reticulum"/>
    <property type="evidence" value="ECO:0007669"/>
    <property type="project" value="TreeGrafter"/>
</dbReference>
<dbReference type="EMBL" id="DF238776">
    <property type="protein sequence ID" value="GAC93569.1"/>
    <property type="molecule type" value="Genomic_DNA"/>
</dbReference>
<gene>
    <name evidence="3" type="ORF">PHSY_001134</name>
</gene>
<dbReference type="eggNOG" id="ENOG502S7BF">
    <property type="taxonomic scope" value="Eukaryota"/>
</dbReference>
<reference evidence="4" key="1">
    <citation type="journal article" date="2013" name="Genome Announc.">
        <title>Draft genome sequence of the basidiomycetous yeast-like fungus Pseudozyma hubeiensis SY62, which produces an abundant amount of the biosurfactant mannosylerythritol lipids.</title>
        <authorList>
            <person name="Konishi M."/>
            <person name="Hatada Y."/>
            <person name="Horiuchi J."/>
        </authorList>
    </citation>
    <scope>NUCLEOTIDE SEQUENCE [LARGE SCALE GENOMIC DNA]</scope>
    <source>
        <strain evidence="4">SY62</strain>
    </source>
</reference>
<dbReference type="RefSeq" id="XP_012187156.1">
    <property type="nucleotide sequence ID" value="XM_012331766.1"/>
</dbReference>
<dbReference type="GeneID" id="24106435"/>
<dbReference type="AlphaFoldDB" id="R9NY25"/>
<dbReference type="PANTHER" id="PTHR12924">
    <property type="entry name" value="TRANSLOCON-ASSOCIATED PROTEIN, ALPHA SUBUNIT"/>
    <property type="match status" value="1"/>
</dbReference>
<evidence type="ECO:0008006" key="5">
    <source>
        <dbReference type="Google" id="ProtNLM"/>
    </source>
</evidence>
<proteinExistence type="predicted"/>
<name>R9NY25_PSEHS</name>
<keyword evidence="2" id="KW-0472">Membrane</keyword>
<organism evidence="3 4">
    <name type="scientific">Pseudozyma hubeiensis (strain SY62)</name>
    <name type="common">Yeast</name>
    <dbReference type="NCBI Taxonomy" id="1305764"/>
    <lineage>
        <taxon>Eukaryota</taxon>
        <taxon>Fungi</taxon>
        <taxon>Dikarya</taxon>
        <taxon>Basidiomycota</taxon>
        <taxon>Ustilaginomycotina</taxon>
        <taxon>Ustilaginomycetes</taxon>
        <taxon>Ustilaginales</taxon>
        <taxon>Ustilaginaceae</taxon>
        <taxon>Pseudozyma</taxon>
    </lineage>
</organism>
<feature type="transmembrane region" description="Helical" evidence="2">
    <location>
        <begin position="214"/>
        <end position="238"/>
    </location>
</feature>
<accession>R9NY25</accession>
<keyword evidence="2" id="KW-0812">Transmembrane</keyword>